<gene>
    <name evidence="6" type="ORF">V5799_018873</name>
</gene>
<accession>A0AAQ4EZ16</accession>
<evidence type="ECO:0000256" key="3">
    <source>
        <dbReference type="ARBA" id="ARBA00022801"/>
    </source>
</evidence>
<dbReference type="GO" id="GO:0006581">
    <property type="term" value="P:acetylcholine catabolic process"/>
    <property type="evidence" value="ECO:0007669"/>
    <property type="project" value="TreeGrafter"/>
</dbReference>
<evidence type="ECO:0000313" key="6">
    <source>
        <dbReference type="EMBL" id="KAK8779792.1"/>
    </source>
</evidence>
<dbReference type="SUPFAM" id="SSF53474">
    <property type="entry name" value="alpha/beta-Hydrolases"/>
    <property type="match status" value="1"/>
</dbReference>
<dbReference type="GO" id="GO:0003990">
    <property type="term" value="F:acetylcholinesterase activity"/>
    <property type="evidence" value="ECO:0007669"/>
    <property type="project" value="TreeGrafter"/>
</dbReference>
<dbReference type="Gene3D" id="3.40.50.1820">
    <property type="entry name" value="alpha/beta hydrolase"/>
    <property type="match status" value="1"/>
</dbReference>
<dbReference type="GO" id="GO:0005615">
    <property type="term" value="C:extracellular space"/>
    <property type="evidence" value="ECO:0007669"/>
    <property type="project" value="TreeGrafter"/>
</dbReference>
<feature type="domain" description="Carboxylesterase type B" evidence="5">
    <location>
        <begin position="37"/>
        <end position="481"/>
    </location>
</feature>
<dbReference type="PANTHER" id="PTHR43918:SF4">
    <property type="entry name" value="CARBOXYLIC ESTER HYDROLASE"/>
    <property type="match status" value="1"/>
</dbReference>
<dbReference type="GO" id="GO:0005886">
    <property type="term" value="C:plasma membrane"/>
    <property type="evidence" value="ECO:0007669"/>
    <property type="project" value="TreeGrafter"/>
</dbReference>
<evidence type="ECO:0000256" key="4">
    <source>
        <dbReference type="ARBA" id="ARBA00023180"/>
    </source>
</evidence>
<keyword evidence="2" id="KW-0719">Serine esterase</keyword>
<dbReference type="AlphaFoldDB" id="A0AAQ4EZ16"/>
<name>A0AAQ4EZ16_AMBAM</name>
<sequence>MQHERRKQPKHKETNIDHEEALNFNSGAIDFSDTKTRRVKTSLGWIEGKVLDIGWSQVVAYEGVPYAQDAGNESRFQSPNAAKPWSHVYDATHPGPSCYQAAPLAEAATFTSAPPSEDCLSLNVWVPECKIYGSINETCGPLTTVVYFHGGDLRWGSNSMPFYNAQTLSGLGKVIVVVPNYRLGALGFLRNAITGTETSAGLSDQVLALEWVYQNVEVLGGRKDDLVVYGHDWGAYTAGLFLLSPKLSRRYGIKKAILGSGSPLMLPPLFDASRQWSGFIKQLGCDEKELMPCLTAAKPADLVAAMERHPGSVAVLHPHQFLSSTPREFLSFPSLNYSDVQLLLTSTSLEGFHTYFSKLGQTSPHNVTFDSSLDAIGLNENTRTYLELLILQQDLATHYKIPPGGRGELHVFAIEFFGDLLYNCPSMLFAERMCSLGAEVTHVIIDQRPFSWNPLPVHQARPSHLDDVYFIFGAFLNARDEKGSGSSFTDKNIERDAKYARQLEVDLAVSASFQTPYREEVLDYTHYYYIQVVKFIVRAPAEKPRALVIVRPFVVEAAIGASRRASSDA</sequence>
<dbReference type="PANTHER" id="PTHR43918">
    <property type="entry name" value="ACETYLCHOLINESTERASE"/>
    <property type="match status" value="1"/>
</dbReference>
<dbReference type="InterPro" id="IPR050654">
    <property type="entry name" value="AChE-related_enzymes"/>
</dbReference>
<dbReference type="InterPro" id="IPR002018">
    <property type="entry name" value="CarbesteraseB"/>
</dbReference>
<dbReference type="EMBL" id="JARKHS020009408">
    <property type="protein sequence ID" value="KAK8779792.1"/>
    <property type="molecule type" value="Genomic_DNA"/>
</dbReference>
<evidence type="ECO:0000256" key="2">
    <source>
        <dbReference type="ARBA" id="ARBA00022487"/>
    </source>
</evidence>
<dbReference type="InterPro" id="IPR029058">
    <property type="entry name" value="AB_hydrolase_fold"/>
</dbReference>
<evidence type="ECO:0000256" key="1">
    <source>
        <dbReference type="ARBA" id="ARBA00005964"/>
    </source>
</evidence>
<organism evidence="6 7">
    <name type="scientific">Amblyomma americanum</name>
    <name type="common">Lone star tick</name>
    <dbReference type="NCBI Taxonomy" id="6943"/>
    <lineage>
        <taxon>Eukaryota</taxon>
        <taxon>Metazoa</taxon>
        <taxon>Ecdysozoa</taxon>
        <taxon>Arthropoda</taxon>
        <taxon>Chelicerata</taxon>
        <taxon>Arachnida</taxon>
        <taxon>Acari</taxon>
        <taxon>Parasitiformes</taxon>
        <taxon>Ixodida</taxon>
        <taxon>Ixodoidea</taxon>
        <taxon>Ixodidae</taxon>
        <taxon>Amblyomminae</taxon>
        <taxon>Amblyomma</taxon>
    </lineage>
</organism>
<dbReference type="Pfam" id="PF00135">
    <property type="entry name" value="COesterase"/>
    <property type="match status" value="1"/>
</dbReference>
<protein>
    <recommendedName>
        <fullName evidence="5">Carboxylesterase type B domain-containing protein</fullName>
    </recommendedName>
</protein>
<keyword evidence="4" id="KW-0325">Glycoprotein</keyword>
<comment type="caution">
    <text evidence="6">The sequence shown here is derived from an EMBL/GenBank/DDBJ whole genome shotgun (WGS) entry which is preliminary data.</text>
</comment>
<evidence type="ECO:0000259" key="5">
    <source>
        <dbReference type="Pfam" id="PF00135"/>
    </source>
</evidence>
<dbReference type="Proteomes" id="UP001321473">
    <property type="component" value="Unassembled WGS sequence"/>
</dbReference>
<proteinExistence type="inferred from homology"/>
<dbReference type="GO" id="GO:0019695">
    <property type="term" value="P:choline metabolic process"/>
    <property type="evidence" value="ECO:0007669"/>
    <property type="project" value="TreeGrafter"/>
</dbReference>
<evidence type="ECO:0000313" key="7">
    <source>
        <dbReference type="Proteomes" id="UP001321473"/>
    </source>
</evidence>
<keyword evidence="7" id="KW-1185">Reference proteome</keyword>
<reference evidence="6 7" key="1">
    <citation type="journal article" date="2023" name="Arcadia Sci">
        <title>De novo assembly of a long-read Amblyomma americanum tick genome.</title>
        <authorList>
            <person name="Chou S."/>
            <person name="Poskanzer K.E."/>
            <person name="Rollins M."/>
            <person name="Thuy-Boun P.S."/>
        </authorList>
    </citation>
    <scope>NUCLEOTIDE SEQUENCE [LARGE SCALE GENOMIC DNA]</scope>
    <source>
        <strain evidence="6">F_SG_1</strain>
        <tissue evidence="6">Salivary glands</tissue>
    </source>
</reference>
<comment type="similarity">
    <text evidence="1">Belongs to the type-B carboxylesterase/lipase family.</text>
</comment>
<keyword evidence="3" id="KW-0378">Hydrolase</keyword>